<accession>A0A918B7G7</accession>
<organism evidence="2 3">
    <name type="scientific">Streptomyces roseolilacinus</name>
    <dbReference type="NCBI Taxonomy" id="66904"/>
    <lineage>
        <taxon>Bacteria</taxon>
        <taxon>Bacillati</taxon>
        <taxon>Actinomycetota</taxon>
        <taxon>Actinomycetes</taxon>
        <taxon>Kitasatosporales</taxon>
        <taxon>Streptomycetaceae</taxon>
        <taxon>Streptomyces</taxon>
    </lineage>
</organism>
<dbReference type="Proteomes" id="UP000654123">
    <property type="component" value="Unassembled WGS sequence"/>
</dbReference>
<proteinExistence type="predicted"/>
<keyword evidence="3" id="KW-1185">Reference proteome</keyword>
<dbReference type="AlphaFoldDB" id="A0A918B7G7"/>
<dbReference type="EMBL" id="BMSV01000014">
    <property type="protein sequence ID" value="GGQ29863.1"/>
    <property type="molecule type" value="Genomic_DNA"/>
</dbReference>
<feature type="region of interest" description="Disordered" evidence="1">
    <location>
        <begin position="1"/>
        <end position="25"/>
    </location>
</feature>
<evidence type="ECO:0000256" key="1">
    <source>
        <dbReference type="SAM" id="MobiDB-lite"/>
    </source>
</evidence>
<feature type="region of interest" description="Disordered" evidence="1">
    <location>
        <begin position="53"/>
        <end position="91"/>
    </location>
</feature>
<comment type="caution">
    <text evidence="2">The sequence shown here is derived from an EMBL/GenBank/DDBJ whole genome shotgun (WGS) entry which is preliminary data.</text>
</comment>
<evidence type="ECO:0000313" key="3">
    <source>
        <dbReference type="Proteomes" id="UP000654123"/>
    </source>
</evidence>
<protein>
    <submittedName>
        <fullName evidence="2">Uncharacterized protein</fullName>
    </submittedName>
</protein>
<gene>
    <name evidence="2" type="ORF">GCM10010249_55800</name>
</gene>
<reference evidence="2" key="1">
    <citation type="journal article" date="2014" name="Int. J. Syst. Evol. Microbiol.">
        <title>Complete genome sequence of Corynebacterium casei LMG S-19264T (=DSM 44701T), isolated from a smear-ripened cheese.</title>
        <authorList>
            <consortium name="US DOE Joint Genome Institute (JGI-PGF)"/>
            <person name="Walter F."/>
            <person name="Albersmeier A."/>
            <person name="Kalinowski J."/>
            <person name="Ruckert C."/>
        </authorList>
    </citation>
    <scope>NUCLEOTIDE SEQUENCE</scope>
    <source>
        <strain evidence="2">JCM 4335</strain>
    </source>
</reference>
<feature type="compositionally biased region" description="Polar residues" evidence="1">
    <location>
        <begin position="1"/>
        <end position="11"/>
    </location>
</feature>
<name>A0A918B7G7_9ACTN</name>
<feature type="compositionally biased region" description="Low complexity" evidence="1">
    <location>
        <begin position="53"/>
        <end position="73"/>
    </location>
</feature>
<sequence length="91" mass="9551">MRRSTTPNQEGTPAPPVSIAHHSGYGRTTVLAEAVRSDSDEGPEAVHEADIATAEACPPARPPARLGPAPSRARGAEPYVSVVSRVRPDRS</sequence>
<reference evidence="2" key="2">
    <citation type="submission" date="2020-09" db="EMBL/GenBank/DDBJ databases">
        <authorList>
            <person name="Sun Q."/>
            <person name="Ohkuma M."/>
        </authorList>
    </citation>
    <scope>NUCLEOTIDE SEQUENCE</scope>
    <source>
        <strain evidence="2">JCM 4335</strain>
    </source>
</reference>
<evidence type="ECO:0000313" key="2">
    <source>
        <dbReference type="EMBL" id="GGQ29863.1"/>
    </source>
</evidence>